<evidence type="ECO:0000256" key="5">
    <source>
        <dbReference type="SAM" id="SignalP"/>
    </source>
</evidence>
<feature type="chain" id="PRO_5044497426" evidence="5">
    <location>
        <begin position="39"/>
        <end position="965"/>
    </location>
</feature>
<dbReference type="Gene3D" id="2.170.130.10">
    <property type="entry name" value="TonB-dependent receptor, plug domain"/>
    <property type="match status" value="1"/>
</dbReference>
<dbReference type="Pfam" id="PF07715">
    <property type="entry name" value="Plug"/>
    <property type="match status" value="1"/>
</dbReference>
<evidence type="ECO:0000256" key="3">
    <source>
        <dbReference type="ARBA" id="ARBA00023237"/>
    </source>
</evidence>
<keyword evidence="2" id="KW-0472">Membrane</keyword>
<dbReference type="GO" id="GO:0009279">
    <property type="term" value="C:cell outer membrane"/>
    <property type="evidence" value="ECO:0007669"/>
    <property type="project" value="UniProtKB-SubCell"/>
</dbReference>
<feature type="compositionally biased region" description="Low complexity" evidence="4">
    <location>
        <begin position="38"/>
        <end position="52"/>
    </location>
</feature>
<gene>
    <name evidence="7" type="ORF">ACFYG5_11465</name>
</gene>
<protein>
    <submittedName>
        <fullName evidence="7">TonB-dependent receptor</fullName>
    </submittedName>
</protein>
<dbReference type="InterPro" id="IPR010104">
    <property type="entry name" value="TonB_rcpt_bac"/>
</dbReference>
<dbReference type="CDD" id="cd01347">
    <property type="entry name" value="ligand_gated_channel"/>
    <property type="match status" value="1"/>
</dbReference>
<dbReference type="AlphaFoldDB" id="A0AB74UR90"/>
<keyword evidence="3" id="KW-0998">Cell outer membrane</keyword>
<dbReference type="SUPFAM" id="SSF56935">
    <property type="entry name" value="Porins"/>
    <property type="match status" value="1"/>
</dbReference>
<sequence length="965" mass="104477">MPSSCLSFPAALRLARRHPAGLFLAALTFALTPLPAGASTPQDSAGPASASSTPPPADATNPRLPVKNLQRVVVTGIRGSIEKSLQVKQQSNEIVEVVSAEDIGKLPDPSIADSLSRLSGLATQRGLDGQANQISIRGLSPDFTATLLNGHEQASTGENRGVEFNQYPAELINQVVVYKTPDASLLGQGLAGTVDMHTIKPLDFDGMKLAANLRGQRGSNGSLNPGSGVGDWGNRFSLSWIDQFFNHTLGIALGAAREDAPIQQRQYQAWWWSVDNGTAGIDQNWGGPHTPGMPDNVISQEGMQLRALSQDQVRDGVMGVLEWAPNDTYYSTLNLFYSRFDKRSYKNGLQWSSSPYDNVSYANVGTVPLQPYPLVTSGTLMGIAPILQNGYNRERDYLFSADWSNQIHFGDDWVVSGDVAYSSARVKLLDAYTFTGLPGGALGDVQFTTPRDFGFPDFRTSFNPGDPASLVFTDPDNYSYNGRQEFDRQKDHLKSARLAISHPLGWIFSSVEAGIAWSDREKTKQADVFFAYLNGNGSDPGTYDHAYGVPIDPAVLRGSTSLGYGGIGPIVDYDVLAALERQFYLTQRNGAGDYDRNYTVREKVPVAYLKFNLDTTLGSIPLRGNAGVQVVRTEQSSQAFQTTGDDKVGTLTGGATYTKVLPSLNLVAELGDKQYLRFGFAKTLTRGRIDDEKVASSASVSEVQNGPGAGQVRWSGSGGNPKLRPYIAVGTDLAWEKYFDDATYVGIDVFNKNILNYIYTRTVADYDFSGYTNNNPLLTPSSNIGTFSTPQNGTGGRMQGVELEGALSGARLSPALAGFGVQANFALTNSTIPDSTISNIPGGPKSLPGLSRKTANLQIYYEAHGFALRVAERYRSSFTGEAVALFDQIGYTRIRANKETDLQASYEFPDGRLKGLSLLLQVSNLTNEPFESEQVSGLPNGVEVARPLEYDTWGRTVLLGVNYAL</sequence>
<organism evidence="7">
    <name type="scientific">Rhodanobacter sp. FW102-FHT14D07</name>
    <dbReference type="NCBI Taxonomy" id="3351462"/>
    <lineage>
        <taxon>Bacteria</taxon>
        <taxon>Pseudomonadati</taxon>
        <taxon>Pseudomonadota</taxon>
        <taxon>Gammaproteobacteria</taxon>
        <taxon>Lysobacterales</taxon>
        <taxon>Rhodanobacteraceae</taxon>
        <taxon>Rhodanobacter</taxon>
    </lineage>
</organism>
<accession>A0AB74UR90</accession>
<keyword evidence="7" id="KW-0675">Receptor</keyword>
<keyword evidence="5" id="KW-0732">Signal</keyword>
<dbReference type="InterPro" id="IPR037066">
    <property type="entry name" value="Plug_dom_sf"/>
</dbReference>
<feature type="domain" description="TonB-dependent receptor plug" evidence="6">
    <location>
        <begin position="89"/>
        <end position="193"/>
    </location>
</feature>
<evidence type="ECO:0000256" key="2">
    <source>
        <dbReference type="ARBA" id="ARBA00023136"/>
    </source>
</evidence>
<comment type="subcellular location">
    <subcellularLocation>
        <location evidence="1">Cell outer membrane</location>
    </subcellularLocation>
</comment>
<name>A0AB74UR90_9GAMM</name>
<dbReference type="PANTHER" id="PTHR40980">
    <property type="entry name" value="PLUG DOMAIN-CONTAINING PROTEIN"/>
    <property type="match status" value="1"/>
</dbReference>
<feature type="signal peptide" evidence="5">
    <location>
        <begin position="1"/>
        <end position="38"/>
    </location>
</feature>
<dbReference type="InterPro" id="IPR036942">
    <property type="entry name" value="Beta-barrel_TonB_sf"/>
</dbReference>
<dbReference type="NCBIfam" id="TIGR01782">
    <property type="entry name" value="TonB-Xanth-Caul"/>
    <property type="match status" value="1"/>
</dbReference>
<dbReference type="RefSeq" id="WP_395117021.1">
    <property type="nucleotide sequence ID" value="NZ_CP170721.1"/>
</dbReference>
<dbReference type="Gene3D" id="2.40.170.20">
    <property type="entry name" value="TonB-dependent receptor, beta-barrel domain"/>
    <property type="match status" value="1"/>
</dbReference>
<evidence type="ECO:0000256" key="1">
    <source>
        <dbReference type="ARBA" id="ARBA00004442"/>
    </source>
</evidence>
<proteinExistence type="predicted"/>
<reference evidence="7" key="1">
    <citation type="submission" date="2024-10" db="EMBL/GenBank/DDBJ databases">
        <authorList>
            <person name="Lesea H.P."/>
            <person name="Kuehl J.V."/>
            <person name="Chandonia J.-M."/>
        </authorList>
    </citation>
    <scope>NUCLEOTIDE SEQUENCE</scope>
    <source>
        <strain evidence="7">FW102-FHT14D07</strain>
    </source>
</reference>
<evidence type="ECO:0000259" key="6">
    <source>
        <dbReference type="Pfam" id="PF07715"/>
    </source>
</evidence>
<feature type="region of interest" description="Disordered" evidence="4">
    <location>
        <begin position="38"/>
        <end position="64"/>
    </location>
</feature>
<dbReference type="EMBL" id="CP170721">
    <property type="protein sequence ID" value="XIA17186.1"/>
    <property type="molecule type" value="Genomic_DNA"/>
</dbReference>
<evidence type="ECO:0000256" key="4">
    <source>
        <dbReference type="SAM" id="MobiDB-lite"/>
    </source>
</evidence>
<evidence type="ECO:0000313" key="7">
    <source>
        <dbReference type="EMBL" id="XIA17186.1"/>
    </source>
</evidence>
<dbReference type="InterPro" id="IPR012910">
    <property type="entry name" value="Plug_dom"/>
</dbReference>
<dbReference type="PANTHER" id="PTHR40980:SF3">
    <property type="entry name" value="TONB-DEPENDENT RECEPTOR-LIKE BETA-BARREL DOMAIN-CONTAINING PROTEIN"/>
    <property type="match status" value="1"/>
</dbReference>